<accession>A0A8C0CVK2</accession>
<feature type="transmembrane region" description="Helical" evidence="1">
    <location>
        <begin position="43"/>
        <end position="62"/>
    </location>
</feature>
<protein>
    <submittedName>
        <fullName evidence="2">Uncharacterized protein</fullName>
    </submittedName>
</protein>
<dbReference type="OMA" id="WSKNILL"/>
<reference evidence="2" key="1">
    <citation type="submission" date="2023-09" db="UniProtKB">
        <authorList>
            <consortium name="Ensembl"/>
        </authorList>
    </citation>
    <scope>IDENTIFICATION</scope>
</reference>
<dbReference type="GeneTree" id="ENSGT01010000223213"/>
<feature type="transmembrane region" description="Helical" evidence="1">
    <location>
        <begin position="12"/>
        <end position="37"/>
    </location>
</feature>
<dbReference type="Ensembl" id="ENSBMST00010013454.1">
    <property type="protein sequence ID" value="ENSBMSP00010012091.1"/>
    <property type="gene ID" value="ENSBMSG00010008876.1"/>
</dbReference>
<evidence type="ECO:0000256" key="1">
    <source>
        <dbReference type="SAM" id="Phobius"/>
    </source>
</evidence>
<sequence>MSYLYILDINPLLVTSFANIFSHSTDLFILSMVSFAVQKLLSLIRSHLFIFAFISFALGAWSKNILLQFMSKSALPMFSSRSFMVSGLTFRSLIHFEFSFACGVRECSNLIVSRVAVRLSPHHLLKRLPFLNFLHN</sequence>
<dbReference type="AlphaFoldDB" id="A0A8C0CVK2"/>
<evidence type="ECO:0000313" key="2">
    <source>
        <dbReference type="Ensembl" id="ENSBMSP00010012091.1"/>
    </source>
</evidence>
<organism evidence="2">
    <name type="scientific">Balaenoptera musculus</name>
    <name type="common">Blue whale</name>
    <dbReference type="NCBI Taxonomy" id="9771"/>
    <lineage>
        <taxon>Eukaryota</taxon>
        <taxon>Metazoa</taxon>
        <taxon>Chordata</taxon>
        <taxon>Craniata</taxon>
        <taxon>Vertebrata</taxon>
        <taxon>Euteleostomi</taxon>
        <taxon>Mammalia</taxon>
        <taxon>Eutheria</taxon>
        <taxon>Laurasiatheria</taxon>
        <taxon>Artiodactyla</taxon>
        <taxon>Whippomorpha</taxon>
        <taxon>Cetacea</taxon>
        <taxon>Mysticeti</taxon>
        <taxon>Balaenopteridae</taxon>
        <taxon>Balaenoptera</taxon>
    </lineage>
</organism>
<keyword evidence="1" id="KW-0472">Membrane</keyword>
<keyword evidence="1" id="KW-0812">Transmembrane</keyword>
<keyword evidence="1" id="KW-1133">Transmembrane helix</keyword>
<proteinExistence type="predicted"/>
<name>A0A8C0CVK2_BALMU</name>